<feature type="compositionally biased region" description="Polar residues" evidence="1">
    <location>
        <begin position="151"/>
        <end position="161"/>
    </location>
</feature>
<dbReference type="Proteomes" id="UP001194580">
    <property type="component" value="Unassembled WGS sequence"/>
</dbReference>
<feature type="region of interest" description="Disordered" evidence="1">
    <location>
        <begin position="71"/>
        <end position="161"/>
    </location>
</feature>
<sequence length="428" mass="46873">MAKDSPPSSVPSPQFNPSDGISRSGNRSPFSSIGRAAKKAVEPTKTLKDRTVGHGLAAVFVEGNFISSGYLTDDGDDDSITSPRKRRRDKLVNLFRTSSPELKSRPQSPSPTTNANRLSNTSVNGSAHRLSSVRTKDSHTDHVPQDIAQVNPKSTTATSAQDTVEIEEVVSRTAISNPFKTFVKNLAPKTKPPILPPKLRIDVFQQNVSRPAVRVPMPTIHARISTTPQLALCIGLLPTVCGDIIQPDNPWQVLSSDPLAQLEWVKAMKQDSDEQDHIRSLGVSMVEEFAKDILKNSVKVAEMVLLGPVLDKETFHSLLKCNLAAFARSTLLDVDHLQGLVQLVQSAPPASLLPDDLVKILSLLRLRLQDNHQQSEVYPFHLMLAVSRVLDVMADHKVEGFDRAVEHESLSGALSGLKENSSPYVMYQ</sequence>
<comment type="caution">
    <text evidence="3">The sequence shown here is derived from an EMBL/GenBank/DDBJ whole genome shotgun (WGS) entry which is preliminary data.</text>
</comment>
<proteinExistence type="predicted"/>
<feature type="region of interest" description="Disordered" evidence="1">
    <location>
        <begin position="1"/>
        <end position="46"/>
    </location>
</feature>
<evidence type="ECO:0000259" key="2">
    <source>
        <dbReference type="Pfam" id="PF23948"/>
    </source>
</evidence>
<feature type="non-terminal residue" evidence="3">
    <location>
        <position position="428"/>
    </location>
</feature>
<name>A0AAD4D4B9_9FUNG</name>
<feature type="compositionally biased region" description="Polar residues" evidence="1">
    <location>
        <begin position="11"/>
        <end position="31"/>
    </location>
</feature>
<reference evidence="3" key="1">
    <citation type="journal article" date="2020" name="Fungal Divers.">
        <title>Resolving the Mortierellaceae phylogeny through synthesis of multi-gene phylogenetics and phylogenomics.</title>
        <authorList>
            <person name="Vandepol N."/>
            <person name="Liber J."/>
            <person name="Desiro A."/>
            <person name="Na H."/>
            <person name="Kennedy M."/>
            <person name="Barry K."/>
            <person name="Grigoriev I.V."/>
            <person name="Miller A.N."/>
            <person name="O'Donnell K."/>
            <person name="Stajich J.E."/>
            <person name="Bonito G."/>
        </authorList>
    </citation>
    <scope>NUCLEOTIDE SEQUENCE</scope>
    <source>
        <strain evidence="3">NRRL 28262</strain>
    </source>
</reference>
<protein>
    <recommendedName>
        <fullName evidence="2">Arm-like repeat domain-containing protein</fullName>
    </recommendedName>
</protein>
<accession>A0AAD4D4B9</accession>
<evidence type="ECO:0000313" key="4">
    <source>
        <dbReference type="Proteomes" id="UP001194580"/>
    </source>
</evidence>
<feature type="compositionally biased region" description="Basic and acidic residues" evidence="1">
    <location>
        <begin position="134"/>
        <end position="144"/>
    </location>
</feature>
<dbReference type="Pfam" id="PF23948">
    <property type="entry name" value="ARM_5"/>
    <property type="match status" value="1"/>
</dbReference>
<organism evidence="3 4">
    <name type="scientific">Linnemannia exigua</name>
    <dbReference type="NCBI Taxonomy" id="604196"/>
    <lineage>
        <taxon>Eukaryota</taxon>
        <taxon>Fungi</taxon>
        <taxon>Fungi incertae sedis</taxon>
        <taxon>Mucoromycota</taxon>
        <taxon>Mortierellomycotina</taxon>
        <taxon>Mortierellomycetes</taxon>
        <taxon>Mortierellales</taxon>
        <taxon>Mortierellaceae</taxon>
        <taxon>Linnemannia</taxon>
    </lineage>
</organism>
<dbReference type="AlphaFoldDB" id="A0AAD4D4B9"/>
<keyword evidence="4" id="KW-1185">Reference proteome</keyword>
<gene>
    <name evidence="3" type="ORF">BGZ95_003328</name>
</gene>
<evidence type="ECO:0000256" key="1">
    <source>
        <dbReference type="SAM" id="MobiDB-lite"/>
    </source>
</evidence>
<dbReference type="EMBL" id="JAAAIL010001754">
    <property type="protein sequence ID" value="KAG0265391.1"/>
    <property type="molecule type" value="Genomic_DNA"/>
</dbReference>
<evidence type="ECO:0000313" key="3">
    <source>
        <dbReference type="EMBL" id="KAG0265391.1"/>
    </source>
</evidence>
<feature type="compositionally biased region" description="Polar residues" evidence="1">
    <location>
        <begin position="95"/>
        <end position="125"/>
    </location>
</feature>
<dbReference type="InterPro" id="IPR056251">
    <property type="entry name" value="Arm_rpt_dom"/>
</dbReference>
<feature type="domain" description="Arm-like repeat" evidence="2">
    <location>
        <begin position="266"/>
        <end position="423"/>
    </location>
</feature>